<gene>
    <name evidence="1" type="ORF">PECUL_23A017873</name>
</gene>
<feature type="non-terminal residue" evidence="1">
    <location>
        <position position="84"/>
    </location>
</feature>
<name>A0AAD1S6A7_PELCU</name>
<dbReference type="EMBL" id="OW240916">
    <property type="protein sequence ID" value="CAH2293532.1"/>
    <property type="molecule type" value="Genomic_DNA"/>
</dbReference>
<dbReference type="Proteomes" id="UP001295444">
    <property type="component" value="Chromosome 05"/>
</dbReference>
<accession>A0AAD1S6A7</accession>
<proteinExistence type="predicted"/>
<sequence length="84" mass="9494">MLARRLKRRIEAKQIHKIRTQAGQLSNNPDRIGETFHSYFAALYNHSPTPKGTEHTDETAMTDFVDKLNLPTLTETARATLAGE</sequence>
<protein>
    <submittedName>
        <fullName evidence="1">Uncharacterized protein</fullName>
    </submittedName>
</protein>
<keyword evidence="2" id="KW-1185">Reference proteome</keyword>
<evidence type="ECO:0000313" key="2">
    <source>
        <dbReference type="Proteomes" id="UP001295444"/>
    </source>
</evidence>
<dbReference type="AlphaFoldDB" id="A0AAD1S6A7"/>
<organism evidence="1 2">
    <name type="scientific">Pelobates cultripes</name>
    <name type="common">Western spadefoot toad</name>
    <dbReference type="NCBI Taxonomy" id="61616"/>
    <lineage>
        <taxon>Eukaryota</taxon>
        <taxon>Metazoa</taxon>
        <taxon>Chordata</taxon>
        <taxon>Craniata</taxon>
        <taxon>Vertebrata</taxon>
        <taxon>Euteleostomi</taxon>
        <taxon>Amphibia</taxon>
        <taxon>Batrachia</taxon>
        <taxon>Anura</taxon>
        <taxon>Pelobatoidea</taxon>
        <taxon>Pelobatidae</taxon>
        <taxon>Pelobates</taxon>
    </lineage>
</organism>
<reference evidence="1" key="1">
    <citation type="submission" date="2022-03" db="EMBL/GenBank/DDBJ databases">
        <authorList>
            <person name="Alioto T."/>
            <person name="Alioto T."/>
            <person name="Gomez Garrido J."/>
        </authorList>
    </citation>
    <scope>NUCLEOTIDE SEQUENCE</scope>
</reference>
<evidence type="ECO:0000313" key="1">
    <source>
        <dbReference type="EMBL" id="CAH2293532.1"/>
    </source>
</evidence>